<feature type="compositionally biased region" description="Basic and acidic residues" evidence="1">
    <location>
        <begin position="193"/>
        <end position="212"/>
    </location>
</feature>
<sequence length="253" mass="28549">MCLVDIDLTWTEDNEHREVSENVDPLIIQAWRTYTEGNLLGFVFGAVEPGHRRPIVNELLILLTELLDDLPLDIISHCDLNPVPHILSRSLVPYLQWSACLEGNLDNDDYPSHNDYLNPQTIAHELFNPGEAKEGEEEEEEEEEEQGVSEEEEANQAKAQEEDLEAERQRAKIAEGKRPLEQSVGADLPIPDHPTRDPEPPVKEDEHPHEETSGAVTRRQRSHSPSPSPRPSVRARGNAEHRTTSLFPIPPSP</sequence>
<evidence type="ECO:0000313" key="2">
    <source>
        <dbReference type="EMBL" id="GBG90946.1"/>
    </source>
</evidence>
<dbReference type="Gramene" id="GBG90946">
    <property type="protein sequence ID" value="GBG90946"/>
    <property type="gene ID" value="CBR_g51550"/>
</dbReference>
<feature type="compositionally biased region" description="Acidic residues" evidence="1">
    <location>
        <begin position="134"/>
        <end position="154"/>
    </location>
</feature>
<name>A0A388M8S0_CHABU</name>
<accession>A0A388M8S0</accession>
<comment type="caution">
    <text evidence="2">The sequence shown here is derived from an EMBL/GenBank/DDBJ whole genome shotgun (WGS) entry which is preliminary data.</text>
</comment>
<gene>
    <name evidence="2" type="ORF">CBR_g51550</name>
</gene>
<feature type="compositionally biased region" description="Basic and acidic residues" evidence="1">
    <location>
        <begin position="166"/>
        <end position="180"/>
    </location>
</feature>
<keyword evidence="3" id="KW-1185">Reference proteome</keyword>
<dbReference type="AlphaFoldDB" id="A0A388M8S0"/>
<reference evidence="2 3" key="1">
    <citation type="journal article" date="2018" name="Cell">
        <title>The Chara Genome: Secondary Complexity and Implications for Plant Terrestrialization.</title>
        <authorList>
            <person name="Nishiyama T."/>
            <person name="Sakayama H."/>
            <person name="Vries J.D."/>
            <person name="Buschmann H."/>
            <person name="Saint-Marcoux D."/>
            <person name="Ullrich K.K."/>
            <person name="Haas F.B."/>
            <person name="Vanderstraeten L."/>
            <person name="Becker D."/>
            <person name="Lang D."/>
            <person name="Vosolsobe S."/>
            <person name="Rombauts S."/>
            <person name="Wilhelmsson P.K.I."/>
            <person name="Janitza P."/>
            <person name="Kern R."/>
            <person name="Heyl A."/>
            <person name="Rumpler F."/>
            <person name="Villalobos L.I.A.C."/>
            <person name="Clay J.M."/>
            <person name="Skokan R."/>
            <person name="Toyoda A."/>
            <person name="Suzuki Y."/>
            <person name="Kagoshima H."/>
            <person name="Schijlen E."/>
            <person name="Tajeshwar N."/>
            <person name="Catarino B."/>
            <person name="Hetherington A.J."/>
            <person name="Saltykova A."/>
            <person name="Bonnot C."/>
            <person name="Breuninger H."/>
            <person name="Symeonidi A."/>
            <person name="Radhakrishnan G.V."/>
            <person name="Van Nieuwerburgh F."/>
            <person name="Deforce D."/>
            <person name="Chang C."/>
            <person name="Karol K.G."/>
            <person name="Hedrich R."/>
            <person name="Ulvskov P."/>
            <person name="Glockner G."/>
            <person name="Delwiche C.F."/>
            <person name="Petrasek J."/>
            <person name="Van de Peer Y."/>
            <person name="Friml J."/>
            <person name="Beilby M."/>
            <person name="Dolan L."/>
            <person name="Kohara Y."/>
            <person name="Sugano S."/>
            <person name="Fujiyama A."/>
            <person name="Delaux P.-M."/>
            <person name="Quint M."/>
            <person name="TheiBen G."/>
            <person name="Hagemann M."/>
            <person name="Harholt J."/>
            <person name="Dunand C."/>
            <person name="Zachgo S."/>
            <person name="Langdale J."/>
            <person name="Maumus F."/>
            <person name="Straeten D.V.D."/>
            <person name="Gould S.B."/>
            <person name="Rensing S.A."/>
        </authorList>
    </citation>
    <scope>NUCLEOTIDE SEQUENCE [LARGE SCALE GENOMIC DNA]</scope>
    <source>
        <strain evidence="2 3">S276</strain>
    </source>
</reference>
<organism evidence="2 3">
    <name type="scientific">Chara braunii</name>
    <name type="common">Braun's stonewort</name>
    <dbReference type="NCBI Taxonomy" id="69332"/>
    <lineage>
        <taxon>Eukaryota</taxon>
        <taxon>Viridiplantae</taxon>
        <taxon>Streptophyta</taxon>
        <taxon>Charophyceae</taxon>
        <taxon>Charales</taxon>
        <taxon>Characeae</taxon>
        <taxon>Chara</taxon>
    </lineage>
</organism>
<evidence type="ECO:0000313" key="3">
    <source>
        <dbReference type="Proteomes" id="UP000265515"/>
    </source>
</evidence>
<protein>
    <submittedName>
        <fullName evidence="2">Uncharacterized protein</fullName>
    </submittedName>
</protein>
<dbReference type="EMBL" id="BFEA01000856">
    <property type="protein sequence ID" value="GBG90946.1"/>
    <property type="molecule type" value="Genomic_DNA"/>
</dbReference>
<evidence type="ECO:0000256" key="1">
    <source>
        <dbReference type="SAM" id="MobiDB-lite"/>
    </source>
</evidence>
<feature type="region of interest" description="Disordered" evidence="1">
    <location>
        <begin position="131"/>
        <end position="253"/>
    </location>
</feature>
<dbReference type="Proteomes" id="UP000265515">
    <property type="component" value="Unassembled WGS sequence"/>
</dbReference>
<proteinExistence type="predicted"/>